<keyword evidence="2" id="KW-0689">Ribosomal protein</keyword>
<sequence length="238" mass="26613">MQQRKGRANPNSPHFYLLLQHPSHFPSFLLHSRASKHTSLVRVSDSLEASFEVTMVAAKKTKKTHESINNRLALVMKSGKFTLGYKTVLETLRNSKGKLIIISNNCPPLRKSEIEYYAMLAKVGVHHYNGSELVRFFLSPNKVGELGFWGCDTTLGVVLWGVVTGAGSSCNLCVACRVWGVQEGVGGWGCQERMQEKGEGLLEGMVKQDDDDDDEGCLPLFMVVKKDFNVKWNLMNEF</sequence>
<dbReference type="STRING" id="542762.A0A4S4ELJ7"/>
<evidence type="ECO:0000256" key="2">
    <source>
        <dbReference type="ARBA" id="ARBA00022980"/>
    </source>
</evidence>
<accession>A0A4S4ELJ7</accession>
<evidence type="ECO:0000256" key="3">
    <source>
        <dbReference type="ARBA" id="ARBA00023274"/>
    </source>
</evidence>
<dbReference type="FunFam" id="3.30.1330.30:FF:000001">
    <property type="entry name" value="60S ribosomal protein L30"/>
    <property type="match status" value="1"/>
</dbReference>
<keyword evidence="6" id="KW-1185">Reference proteome</keyword>
<dbReference type="InterPro" id="IPR029064">
    <property type="entry name" value="Ribosomal_eL30-like_sf"/>
</dbReference>
<organism evidence="5 6">
    <name type="scientific">Camellia sinensis var. sinensis</name>
    <name type="common">China tea</name>
    <dbReference type="NCBI Taxonomy" id="542762"/>
    <lineage>
        <taxon>Eukaryota</taxon>
        <taxon>Viridiplantae</taxon>
        <taxon>Streptophyta</taxon>
        <taxon>Embryophyta</taxon>
        <taxon>Tracheophyta</taxon>
        <taxon>Spermatophyta</taxon>
        <taxon>Magnoliopsida</taxon>
        <taxon>eudicotyledons</taxon>
        <taxon>Gunneridae</taxon>
        <taxon>Pentapetalae</taxon>
        <taxon>asterids</taxon>
        <taxon>Ericales</taxon>
        <taxon>Theaceae</taxon>
        <taxon>Camellia</taxon>
    </lineage>
</organism>
<dbReference type="SUPFAM" id="SSF55315">
    <property type="entry name" value="L30e-like"/>
    <property type="match status" value="1"/>
</dbReference>
<dbReference type="GO" id="GO:0003723">
    <property type="term" value="F:RNA binding"/>
    <property type="evidence" value="ECO:0007669"/>
    <property type="project" value="InterPro"/>
</dbReference>
<comment type="similarity">
    <text evidence="1">Belongs to the eukaryotic ribosomal protein eL30 family.</text>
</comment>
<dbReference type="Pfam" id="PF01248">
    <property type="entry name" value="Ribosomal_L7Ae"/>
    <property type="match status" value="1"/>
</dbReference>
<dbReference type="GO" id="GO:0005840">
    <property type="term" value="C:ribosome"/>
    <property type="evidence" value="ECO:0007669"/>
    <property type="project" value="UniProtKB-KW"/>
</dbReference>
<dbReference type="PANTHER" id="PTHR11449">
    <property type="entry name" value="RIBOSOMAL PROTEIN L30"/>
    <property type="match status" value="1"/>
</dbReference>
<evidence type="ECO:0000313" key="5">
    <source>
        <dbReference type="EMBL" id="THG17490.1"/>
    </source>
</evidence>
<evidence type="ECO:0000313" key="6">
    <source>
        <dbReference type="Proteomes" id="UP000306102"/>
    </source>
</evidence>
<dbReference type="EMBL" id="SDRB02003521">
    <property type="protein sequence ID" value="THG17490.1"/>
    <property type="molecule type" value="Genomic_DNA"/>
</dbReference>
<reference evidence="5 6" key="1">
    <citation type="journal article" date="2018" name="Proc. Natl. Acad. Sci. U.S.A.">
        <title>Draft genome sequence of Camellia sinensis var. sinensis provides insights into the evolution of the tea genome and tea quality.</title>
        <authorList>
            <person name="Wei C."/>
            <person name="Yang H."/>
            <person name="Wang S."/>
            <person name="Zhao J."/>
            <person name="Liu C."/>
            <person name="Gao L."/>
            <person name="Xia E."/>
            <person name="Lu Y."/>
            <person name="Tai Y."/>
            <person name="She G."/>
            <person name="Sun J."/>
            <person name="Cao H."/>
            <person name="Tong W."/>
            <person name="Gao Q."/>
            <person name="Li Y."/>
            <person name="Deng W."/>
            <person name="Jiang X."/>
            <person name="Wang W."/>
            <person name="Chen Q."/>
            <person name="Zhang S."/>
            <person name="Li H."/>
            <person name="Wu J."/>
            <person name="Wang P."/>
            <person name="Li P."/>
            <person name="Shi C."/>
            <person name="Zheng F."/>
            <person name="Jian J."/>
            <person name="Huang B."/>
            <person name="Shan D."/>
            <person name="Shi M."/>
            <person name="Fang C."/>
            <person name="Yue Y."/>
            <person name="Li F."/>
            <person name="Li D."/>
            <person name="Wei S."/>
            <person name="Han B."/>
            <person name="Jiang C."/>
            <person name="Yin Y."/>
            <person name="Xia T."/>
            <person name="Zhang Z."/>
            <person name="Bennetzen J.L."/>
            <person name="Zhao S."/>
            <person name="Wan X."/>
        </authorList>
    </citation>
    <scope>NUCLEOTIDE SEQUENCE [LARGE SCALE GENOMIC DNA]</scope>
    <source>
        <strain evidence="6">cv. Shuchazao</strain>
        <tissue evidence="5">Leaf</tissue>
    </source>
</reference>
<protein>
    <recommendedName>
        <fullName evidence="4">Ribosomal protein eL8/eL30/eS12/Gadd45 domain-containing protein</fullName>
    </recommendedName>
</protein>
<feature type="domain" description="Ribosomal protein eL8/eL30/eS12/Gadd45" evidence="4">
    <location>
        <begin position="67"/>
        <end position="131"/>
    </location>
</feature>
<proteinExistence type="inferred from homology"/>
<gene>
    <name evidence="5" type="ORF">TEA_024745</name>
</gene>
<keyword evidence="3" id="KW-0687">Ribonucleoprotein</keyword>
<comment type="caution">
    <text evidence="5">The sequence shown here is derived from an EMBL/GenBank/DDBJ whole genome shotgun (WGS) entry which is preliminary data.</text>
</comment>
<dbReference type="InterPro" id="IPR004038">
    <property type="entry name" value="Ribosomal_eL8/eL30/eS12/Gad45"/>
</dbReference>
<dbReference type="Proteomes" id="UP000306102">
    <property type="component" value="Unassembled WGS sequence"/>
</dbReference>
<dbReference type="AlphaFoldDB" id="A0A4S4ELJ7"/>
<dbReference type="Gene3D" id="3.30.1330.30">
    <property type="match status" value="1"/>
</dbReference>
<evidence type="ECO:0000259" key="4">
    <source>
        <dbReference type="Pfam" id="PF01248"/>
    </source>
</evidence>
<name>A0A4S4ELJ7_CAMSN</name>
<dbReference type="InterPro" id="IPR039109">
    <property type="entry name" value="Ribosomal_eL30-like"/>
</dbReference>
<evidence type="ECO:0000256" key="1">
    <source>
        <dbReference type="ARBA" id="ARBA00007326"/>
    </source>
</evidence>
<dbReference type="GO" id="GO:1990904">
    <property type="term" value="C:ribonucleoprotein complex"/>
    <property type="evidence" value="ECO:0007669"/>
    <property type="project" value="UniProtKB-KW"/>
</dbReference>